<dbReference type="SUPFAM" id="SSF56672">
    <property type="entry name" value="DNA/RNA polymerases"/>
    <property type="match status" value="1"/>
</dbReference>
<proteinExistence type="predicted"/>
<dbReference type="InterPro" id="IPR043128">
    <property type="entry name" value="Rev_trsase/Diguanyl_cyclase"/>
</dbReference>
<evidence type="ECO:0000259" key="2">
    <source>
        <dbReference type="Pfam" id="PF17919"/>
    </source>
</evidence>
<dbReference type="InterPro" id="IPR050951">
    <property type="entry name" value="Retrovirus_Pol_polyprotein"/>
</dbReference>
<dbReference type="Pfam" id="PF17919">
    <property type="entry name" value="RT_RNaseH_2"/>
    <property type="match status" value="1"/>
</dbReference>
<feature type="domain" description="Reverse transcriptase/retrotransposon-derived protein RNase H-like" evidence="2">
    <location>
        <begin position="10"/>
        <end position="104"/>
    </location>
</feature>
<sequence length="147" mass="17072">MLKKSMAFKWTAEGKESFEAIKEAISQAPTLINPDFSKDFILYAFGGNETIYAILVQQNKDNDEQPISFFNQSLDDYEVKYSFIEKHVLVVIKSLKKFKHLVSNKVQLLVSHSGVKDFLLNKYLNEKRVGWITRVMEYDIDINITKL</sequence>
<dbReference type="InterPro" id="IPR041577">
    <property type="entry name" value="RT_RNaseH_2"/>
</dbReference>
<evidence type="ECO:0000256" key="1">
    <source>
        <dbReference type="ARBA" id="ARBA00023268"/>
    </source>
</evidence>
<dbReference type="GO" id="GO:0003824">
    <property type="term" value="F:catalytic activity"/>
    <property type="evidence" value="ECO:0007669"/>
    <property type="project" value="UniProtKB-KW"/>
</dbReference>
<keyword evidence="1" id="KW-0511">Multifunctional enzyme</keyword>
<reference evidence="3 4" key="1">
    <citation type="journal article" date="2021" name="Nat. Plants">
        <title>The Taxus genome provides insights into paclitaxel biosynthesis.</title>
        <authorList>
            <person name="Xiong X."/>
            <person name="Gou J."/>
            <person name="Liao Q."/>
            <person name="Li Y."/>
            <person name="Zhou Q."/>
            <person name="Bi G."/>
            <person name="Li C."/>
            <person name="Du R."/>
            <person name="Wang X."/>
            <person name="Sun T."/>
            <person name="Guo L."/>
            <person name="Liang H."/>
            <person name="Lu P."/>
            <person name="Wu Y."/>
            <person name="Zhang Z."/>
            <person name="Ro D.K."/>
            <person name="Shang Y."/>
            <person name="Huang S."/>
            <person name="Yan J."/>
        </authorList>
    </citation>
    <scope>NUCLEOTIDE SEQUENCE [LARGE SCALE GENOMIC DNA]</scope>
    <source>
        <strain evidence="3">Ta-2019</strain>
    </source>
</reference>
<protein>
    <recommendedName>
        <fullName evidence="2">Reverse transcriptase/retrotransposon-derived protein RNase H-like domain-containing protein</fullName>
    </recommendedName>
</protein>
<dbReference type="InterPro" id="IPR043502">
    <property type="entry name" value="DNA/RNA_pol_sf"/>
</dbReference>
<accession>A0AA38H2K0</accession>
<evidence type="ECO:0000313" key="3">
    <source>
        <dbReference type="EMBL" id="KAH9331937.1"/>
    </source>
</evidence>
<organism evidence="3 4">
    <name type="scientific">Taxus chinensis</name>
    <name type="common">Chinese yew</name>
    <name type="synonym">Taxus wallichiana var. chinensis</name>
    <dbReference type="NCBI Taxonomy" id="29808"/>
    <lineage>
        <taxon>Eukaryota</taxon>
        <taxon>Viridiplantae</taxon>
        <taxon>Streptophyta</taxon>
        <taxon>Embryophyta</taxon>
        <taxon>Tracheophyta</taxon>
        <taxon>Spermatophyta</taxon>
        <taxon>Pinopsida</taxon>
        <taxon>Pinidae</taxon>
        <taxon>Conifers II</taxon>
        <taxon>Cupressales</taxon>
        <taxon>Taxaceae</taxon>
        <taxon>Taxus</taxon>
    </lineage>
</organism>
<dbReference type="Gene3D" id="3.30.70.270">
    <property type="match status" value="1"/>
</dbReference>
<dbReference type="PANTHER" id="PTHR37984">
    <property type="entry name" value="PROTEIN CBG26694"/>
    <property type="match status" value="1"/>
</dbReference>
<name>A0AA38H2K0_TAXCH</name>
<dbReference type="PANTHER" id="PTHR37984:SF5">
    <property type="entry name" value="PROTEIN NYNRIN-LIKE"/>
    <property type="match status" value="1"/>
</dbReference>
<dbReference type="AlphaFoldDB" id="A0AA38H2K0"/>
<comment type="caution">
    <text evidence="3">The sequence shown here is derived from an EMBL/GenBank/DDBJ whole genome shotgun (WGS) entry which is preliminary data.</text>
</comment>
<gene>
    <name evidence="3" type="ORF">KI387_004045</name>
</gene>
<dbReference type="EMBL" id="JAHRHJ020000001">
    <property type="protein sequence ID" value="KAH9331937.1"/>
    <property type="molecule type" value="Genomic_DNA"/>
</dbReference>
<dbReference type="Proteomes" id="UP000824469">
    <property type="component" value="Unassembled WGS sequence"/>
</dbReference>
<keyword evidence="4" id="KW-1185">Reference proteome</keyword>
<feature type="non-terminal residue" evidence="3">
    <location>
        <position position="147"/>
    </location>
</feature>
<evidence type="ECO:0000313" key="4">
    <source>
        <dbReference type="Proteomes" id="UP000824469"/>
    </source>
</evidence>